<dbReference type="Gene3D" id="3.40.50.80">
    <property type="entry name" value="Nucleotide-binding domain of ferredoxin-NADP reductase (FNR) module"/>
    <property type="match status" value="1"/>
</dbReference>
<keyword evidence="9" id="KW-0249">Electron transport</keyword>
<evidence type="ECO:0000259" key="12">
    <source>
        <dbReference type="PROSITE" id="PS50902"/>
    </source>
</evidence>
<dbReference type="InterPro" id="IPR001094">
    <property type="entry name" value="Flavdoxin-like"/>
</dbReference>
<keyword evidence="4" id="KW-0028">Amino-acid biosynthesis</keyword>
<dbReference type="EC" id="1.8.1.2" evidence="14"/>
<dbReference type="PANTHER" id="PTHR19384:SF128">
    <property type="entry name" value="NADPH OXIDOREDUCTASE A"/>
    <property type="match status" value="1"/>
</dbReference>
<dbReference type="Pfam" id="PF00175">
    <property type="entry name" value="NAD_binding_1"/>
    <property type="match status" value="1"/>
</dbReference>
<dbReference type="InterPro" id="IPR003097">
    <property type="entry name" value="CysJ-like_FAD-binding"/>
</dbReference>
<dbReference type="InterPro" id="IPR001433">
    <property type="entry name" value="OxRdtase_FAD/NAD-bd"/>
</dbReference>
<evidence type="ECO:0000256" key="8">
    <source>
        <dbReference type="ARBA" id="ARBA00022857"/>
    </source>
</evidence>
<dbReference type="Pfam" id="PF00258">
    <property type="entry name" value="Flavodoxin_1"/>
    <property type="match status" value="1"/>
</dbReference>
<evidence type="ECO:0000256" key="9">
    <source>
        <dbReference type="ARBA" id="ARBA00022982"/>
    </source>
</evidence>
<dbReference type="RefSeq" id="WP_272145257.1">
    <property type="nucleotide sequence ID" value="NZ_JAQNDM010000002.1"/>
</dbReference>
<protein>
    <submittedName>
        <fullName evidence="14">Assimilatory sulfite reductase (NADPH) flavoprotein subunit</fullName>
        <ecNumber evidence="14">1.8.1.2</ecNumber>
    </submittedName>
</protein>
<evidence type="ECO:0000259" key="13">
    <source>
        <dbReference type="PROSITE" id="PS51384"/>
    </source>
</evidence>
<evidence type="ECO:0000256" key="3">
    <source>
        <dbReference type="ARBA" id="ARBA00022448"/>
    </source>
</evidence>
<dbReference type="SUPFAM" id="SSF52343">
    <property type="entry name" value="Ferredoxin reductase-like, C-terminal NADP-linked domain"/>
    <property type="match status" value="1"/>
</dbReference>
<sequence length="620" mass="68472">MSASSNTGVTRLASPLAPGASPFVNTLLGEERSALLHRALDGLDAQTLQWLSGYIAGLAARSPLSAPTAVPTPTPQAVPETVLTIVYGTQTGNSRLLAERLQRQSEASGLKTRLLRTGEYPVREIQKERLLYLVISTQGDGDPPDDARGFVDFISSKRAPRLEQLRFAVLGLGDTSYPKYCEVSRALDARLTELGAKRWVDRADCDVDFEPVAAGWLDQAVAKAKEALVPQDTGSVVMLPRSTPAAAPAFGRDTPYTAEVLTNQRITGRGALKDVRHIELSLGDSGLTYEPGDSLGIWPRNPPALVDAFLSELRLESSAELTRDGRTLPLKQWLETALELTRLSRPFLERHAALSGNADLQAILAPGGGEKFRALLASHQIIDVLRAWPATWSAQDLVRALRRLTPRMYSIASSQKRVGAEAHLTVAVVDYVAFGTPHQGAASYYLATRGTSEGTARVFVEHNDRFRLPKETDRDIIMIGPGTGVAPFRAFLQERAETGGKGRNWLFFGEQHFRSQFLYQTEWQEALKKGELHRISLAFSRDQAEKIYVQQRLREAGRDLYAWLEAGAHLYVCGEAQRMAPDVHAALLDIITTHGGRSREDAEAWLQTLREQQRYQRDIY</sequence>
<keyword evidence="10 14" id="KW-0560">Oxidoreductase</keyword>
<dbReference type="Gene3D" id="2.40.30.10">
    <property type="entry name" value="Translation factors"/>
    <property type="match status" value="1"/>
</dbReference>
<accession>A0ABT5DLN6</accession>
<keyword evidence="15" id="KW-1185">Reference proteome</keyword>
<comment type="caution">
    <text evidence="14">The sequence shown here is derived from an EMBL/GenBank/DDBJ whole genome shotgun (WGS) entry which is preliminary data.</text>
</comment>
<evidence type="ECO:0000313" key="15">
    <source>
        <dbReference type="Proteomes" id="UP001221838"/>
    </source>
</evidence>
<dbReference type="EMBL" id="JAQNDM010000002">
    <property type="protein sequence ID" value="MDC0714581.1"/>
    <property type="molecule type" value="Genomic_DNA"/>
</dbReference>
<comment type="cofactor">
    <cofactor evidence="2">
        <name>FAD</name>
        <dbReference type="ChEBI" id="CHEBI:57692"/>
    </cofactor>
</comment>
<dbReference type="InterPro" id="IPR039261">
    <property type="entry name" value="FNR_nucleotide-bd"/>
</dbReference>
<dbReference type="Gene3D" id="3.40.50.360">
    <property type="match status" value="1"/>
</dbReference>
<keyword evidence="8" id="KW-0521">NADP</keyword>
<dbReference type="NCBIfam" id="TIGR01931">
    <property type="entry name" value="cysJ"/>
    <property type="match status" value="1"/>
</dbReference>
<dbReference type="PRINTS" id="PR00369">
    <property type="entry name" value="FLAVODOXIN"/>
</dbReference>
<dbReference type="Proteomes" id="UP001221838">
    <property type="component" value="Unassembled WGS sequence"/>
</dbReference>
<dbReference type="InterPro" id="IPR008254">
    <property type="entry name" value="Flavodoxin/NO_synth"/>
</dbReference>
<organism evidence="14 15">
    <name type="scientific">Stigmatella ashevillensis</name>
    <dbReference type="NCBI Taxonomy" id="2995309"/>
    <lineage>
        <taxon>Bacteria</taxon>
        <taxon>Pseudomonadati</taxon>
        <taxon>Myxococcota</taxon>
        <taxon>Myxococcia</taxon>
        <taxon>Myxococcales</taxon>
        <taxon>Cystobacterineae</taxon>
        <taxon>Archangiaceae</taxon>
        <taxon>Stigmatella</taxon>
    </lineage>
</organism>
<comment type="cofactor">
    <cofactor evidence="1">
        <name>FMN</name>
        <dbReference type="ChEBI" id="CHEBI:58210"/>
    </cofactor>
</comment>
<evidence type="ECO:0000256" key="7">
    <source>
        <dbReference type="ARBA" id="ARBA00022827"/>
    </source>
</evidence>
<evidence type="ECO:0000256" key="10">
    <source>
        <dbReference type="ARBA" id="ARBA00023002"/>
    </source>
</evidence>
<evidence type="ECO:0000256" key="2">
    <source>
        <dbReference type="ARBA" id="ARBA00001974"/>
    </source>
</evidence>
<dbReference type="GO" id="GO:0004783">
    <property type="term" value="F:sulfite reductase (NADPH) activity"/>
    <property type="evidence" value="ECO:0007669"/>
    <property type="project" value="UniProtKB-EC"/>
</dbReference>
<gene>
    <name evidence="14" type="ORF">POL68_39400</name>
</gene>
<feature type="domain" description="FAD-binding FR-type" evidence="13">
    <location>
        <begin position="253"/>
        <end position="469"/>
    </location>
</feature>
<dbReference type="PRINTS" id="PR00371">
    <property type="entry name" value="FPNCR"/>
</dbReference>
<evidence type="ECO:0000256" key="6">
    <source>
        <dbReference type="ARBA" id="ARBA00022643"/>
    </source>
</evidence>
<name>A0ABT5DLN6_9BACT</name>
<dbReference type="PROSITE" id="PS50902">
    <property type="entry name" value="FLAVODOXIN_LIKE"/>
    <property type="match status" value="1"/>
</dbReference>
<proteinExistence type="predicted"/>
<reference evidence="14 15" key="1">
    <citation type="submission" date="2022-11" db="EMBL/GenBank/DDBJ databases">
        <title>Minimal conservation of predation-associated metabolite biosynthetic gene clusters underscores biosynthetic potential of Myxococcota including descriptions for ten novel species: Archangium lansinium sp. nov., Myxococcus landrumus sp. nov., Nannocystis bai.</title>
        <authorList>
            <person name="Ahearne A."/>
            <person name="Stevens C."/>
            <person name="Dowd S."/>
        </authorList>
    </citation>
    <scope>NUCLEOTIDE SEQUENCE [LARGE SCALE GENOMIC DNA]</scope>
    <source>
        <strain evidence="14 15">NCWAL01</strain>
    </source>
</reference>
<keyword evidence="3" id="KW-0813">Transport</keyword>
<dbReference type="InterPro" id="IPR001709">
    <property type="entry name" value="Flavoprot_Pyr_Nucl_cyt_Rdtase"/>
</dbReference>
<dbReference type="CDD" id="cd06199">
    <property type="entry name" value="SiR"/>
    <property type="match status" value="1"/>
</dbReference>
<dbReference type="InterPro" id="IPR017938">
    <property type="entry name" value="Riboflavin_synthase-like_b-brl"/>
</dbReference>
<dbReference type="InterPro" id="IPR010199">
    <property type="entry name" value="CysJ"/>
</dbReference>
<feature type="domain" description="Flavodoxin-like" evidence="12">
    <location>
        <begin position="83"/>
        <end position="221"/>
    </location>
</feature>
<evidence type="ECO:0000256" key="4">
    <source>
        <dbReference type="ARBA" id="ARBA00022605"/>
    </source>
</evidence>
<dbReference type="InterPro" id="IPR029039">
    <property type="entry name" value="Flavoprotein-like_sf"/>
</dbReference>
<dbReference type="InterPro" id="IPR017927">
    <property type="entry name" value="FAD-bd_FR_type"/>
</dbReference>
<keyword evidence="7" id="KW-0274">FAD</keyword>
<dbReference type="SUPFAM" id="SSF63380">
    <property type="entry name" value="Riboflavin synthase domain-like"/>
    <property type="match status" value="1"/>
</dbReference>
<dbReference type="PROSITE" id="PS51384">
    <property type="entry name" value="FAD_FR"/>
    <property type="match status" value="1"/>
</dbReference>
<dbReference type="Pfam" id="PF00667">
    <property type="entry name" value="FAD_binding_1"/>
    <property type="match status" value="1"/>
</dbReference>
<keyword evidence="5" id="KW-0285">Flavoprotein</keyword>
<dbReference type="SUPFAM" id="SSF52218">
    <property type="entry name" value="Flavoproteins"/>
    <property type="match status" value="1"/>
</dbReference>
<dbReference type="InterPro" id="IPR023173">
    <property type="entry name" value="NADPH_Cyt_P450_Rdtase_alpha"/>
</dbReference>
<evidence type="ECO:0000256" key="11">
    <source>
        <dbReference type="ARBA" id="ARBA00023192"/>
    </source>
</evidence>
<evidence type="ECO:0000256" key="5">
    <source>
        <dbReference type="ARBA" id="ARBA00022630"/>
    </source>
</evidence>
<evidence type="ECO:0000313" key="14">
    <source>
        <dbReference type="EMBL" id="MDC0714581.1"/>
    </source>
</evidence>
<keyword evidence="6" id="KW-0288">FMN</keyword>
<dbReference type="PIRSF" id="PIRSF000207">
    <property type="entry name" value="SiR-FP_CysJ"/>
    <property type="match status" value="1"/>
</dbReference>
<dbReference type="Gene3D" id="1.20.990.10">
    <property type="entry name" value="NADPH-cytochrome p450 Reductase, Chain A, domain 3"/>
    <property type="match status" value="1"/>
</dbReference>
<keyword evidence="11" id="KW-0198">Cysteine biosynthesis</keyword>
<evidence type="ECO:0000256" key="1">
    <source>
        <dbReference type="ARBA" id="ARBA00001917"/>
    </source>
</evidence>
<dbReference type="PANTHER" id="PTHR19384">
    <property type="entry name" value="NITRIC OXIDE SYNTHASE-RELATED"/>
    <property type="match status" value="1"/>
</dbReference>